<dbReference type="Proteomes" id="UP001156903">
    <property type="component" value="Unassembled WGS sequence"/>
</dbReference>
<organism evidence="1 2">
    <name type="scientific">Hydrogenophaga electricum</name>
    <dbReference type="NCBI Taxonomy" id="1230953"/>
    <lineage>
        <taxon>Bacteria</taxon>
        <taxon>Pseudomonadati</taxon>
        <taxon>Pseudomonadota</taxon>
        <taxon>Betaproteobacteria</taxon>
        <taxon>Burkholderiales</taxon>
        <taxon>Comamonadaceae</taxon>
        <taxon>Hydrogenophaga</taxon>
    </lineage>
</organism>
<dbReference type="EMBL" id="BSPB01000046">
    <property type="protein sequence ID" value="GLS16181.1"/>
    <property type="molecule type" value="Genomic_DNA"/>
</dbReference>
<accession>A0ABQ6C742</accession>
<evidence type="ECO:0008006" key="3">
    <source>
        <dbReference type="Google" id="ProtNLM"/>
    </source>
</evidence>
<dbReference type="InterPro" id="IPR021332">
    <property type="entry name" value="DUF2944"/>
</dbReference>
<dbReference type="Pfam" id="PF11161">
    <property type="entry name" value="DUF2944"/>
    <property type="match status" value="1"/>
</dbReference>
<dbReference type="RefSeq" id="WP_284308962.1">
    <property type="nucleotide sequence ID" value="NZ_BSPB01000046.1"/>
</dbReference>
<protein>
    <recommendedName>
        <fullName evidence="3">DUF2946 family protein</fullName>
    </recommendedName>
</protein>
<evidence type="ECO:0000313" key="2">
    <source>
        <dbReference type="Proteomes" id="UP001156903"/>
    </source>
</evidence>
<sequence length="184" mass="20108">MDEIVKAAMAKWPNVPDCYGWLGLDARGHWYMRDDHTQAQGPFARLPGDEGPAAKGSMLRHDKLIEFIQRNYAADAQGRWFFQNGPQRVFVELEATPYIWRLPPDGEVVAHTGTAAGEVQACLIDEAGHLYLRTPLGLGRVHTADMAVAADRVEAGQWVPAPVRQIDLPAIGGFDPSPARGAPG</sequence>
<gene>
    <name evidence="1" type="ORF">GCM10007935_36210</name>
</gene>
<proteinExistence type="predicted"/>
<evidence type="ECO:0000313" key="1">
    <source>
        <dbReference type="EMBL" id="GLS16181.1"/>
    </source>
</evidence>
<keyword evidence="2" id="KW-1185">Reference proteome</keyword>
<reference evidence="2" key="1">
    <citation type="journal article" date="2019" name="Int. J. Syst. Evol. Microbiol.">
        <title>The Global Catalogue of Microorganisms (GCM) 10K type strain sequencing project: providing services to taxonomists for standard genome sequencing and annotation.</title>
        <authorList>
            <consortium name="The Broad Institute Genomics Platform"/>
            <consortium name="The Broad Institute Genome Sequencing Center for Infectious Disease"/>
            <person name="Wu L."/>
            <person name="Ma J."/>
        </authorList>
    </citation>
    <scope>NUCLEOTIDE SEQUENCE [LARGE SCALE GENOMIC DNA]</scope>
    <source>
        <strain evidence="2">NBRC 109341</strain>
    </source>
</reference>
<name>A0ABQ6C742_9BURK</name>
<comment type="caution">
    <text evidence="1">The sequence shown here is derived from an EMBL/GenBank/DDBJ whole genome shotgun (WGS) entry which is preliminary data.</text>
</comment>